<feature type="signal peptide" evidence="1">
    <location>
        <begin position="1"/>
        <end position="24"/>
    </location>
</feature>
<accession>A0A5P2B0U0</accession>
<sequence length="205" mass="21804">MRAAVLSAVAAVVLAVAGTGPAQAGPVTQAAVPPADHNCISPDGTNLNTFLGISERIMGPPGCREAFVGEQWYRSFPSWGTAVDGDDARYPRGYTPARLDPMDDFVSKFQGVRIVSDIGTAREQSRTFGPETLRRIAPFEGLPFASFAAGALPTLPAGQHTSTVFMRLSAEHCDGLSRRRAVSCLPGGEFLYTGPTPVTFFLRNS</sequence>
<keyword evidence="1" id="KW-0732">Signal</keyword>
<evidence type="ECO:0000313" key="2">
    <source>
        <dbReference type="EMBL" id="QES24182.1"/>
    </source>
</evidence>
<proteinExistence type="predicted"/>
<name>A0A5P2B0U0_STRVZ</name>
<protein>
    <recommendedName>
        <fullName evidence="4">Secreted protein</fullName>
    </recommendedName>
</protein>
<dbReference type="Proteomes" id="UP000324106">
    <property type="component" value="Chromosome"/>
</dbReference>
<gene>
    <name evidence="2" type="ORF">DEJ46_37970</name>
</gene>
<dbReference type="EMBL" id="CP029194">
    <property type="protein sequence ID" value="QES24182.1"/>
    <property type="molecule type" value="Genomic_DNA"/>
</dbReference>
<organism evidence="2 3">
    <name type="scientific">Streptomyces venezuelae</name>
    <dbReference type="NCBI Taxonomy" id="54571"/>
    <lineage>
        <taxon>Bacteria</taxon>
        <taxon>Bacillati</taxon>
        <taxon>Actinomycetota</taxon>
        <taxon>Actinomycetes</taxon>
        <taxon>Kitasatosporales</taxon>
        <taxon>Streptomycetaceae</taxon>
        <taxon>Streptomyces</taxon>
    </lineage>
</organism>
<evidence type="ECO:0008006" key="4">
    <source>
        <dbReference type="Google" id="ProtNLM"/>
    </source>
</evidence>
<feature type="chain" id="PRO_5024888126" description="Secreted protein" evidence="1">
    <location>
        <begin position="25"/>
        <end position="205"/>
    </location>
</feature>
<evidence type="ECO:0000256" key="1">
    <source>
        <dbReference type="SAM" id="SignalP"/>
    </source>
</evidence>
<reference evidence="2 3" key="1">
    <citation type="submission" date="2018-05" db="EMBL/GenBank/DDBJ databases">
        <title>Streptomyces venezuelae.</title>
        <authorList>
            <person name="Kim W."/>
            <person name="Lee N."/>
            <person name="Cho B.-K."/>
        </authorList>
    </citation>
    <scope>NUCLEOTIDE SEQUENCE [LARGE SCALE GENOMIC DNA]</scope>
    <source>
        <strain evidence="2 3">ATCC 15068</strain>
    </source>
</reference>
<evidence type="ECO:0000313" key="3">
    <source>
        <dbReference type="Proteomes" id="UP000324106"/>
    </source>
</evidence>
<dbReference type="AlphaFoldDB" id="A0A5P2B0U0"/>